<dbReference type="AlphaFoldDB" id="A0A4Y2NN41"/>
<sequence>MWLVFLPANSMNVDSSPGQDEFEVLSQSESTSYKKSEENIFQIPSDFLQIFFSWDGATMQEYHKVPVLARCFGC</sequence>
<reference evidence="1 3" key="1">
    <citation type="journal article" date="2019" name="Sci. Rep.">
        <title>Orb-weaving spider Araneus ventricosus genome elucidates the spidroin gene catalogue.</title>
        <authorList>
            <person name="Kono N."/>
            <person name="Nakamura H."/>
            <person name="Ohtoshi R."/>
            <person name="Moran D.A.P."/>
            <person name="Shinohara A."/>
            <person name="Yoshida Y."/>
            <person name="Fujiwara M."/>
            <person name="Mori M."/>
            <person name="Tomita M."/>
            <person name="Arakawa K."/>
        </authorList>
    </citation>
    <scope>NUCLEOTIDE SEQUENCE [LARGE SCALE GENOMIC DNA]</scope>
</reference>
<evidence type="ECO:0000313" key="3">
    <source>
        <dbReference type="Proteomes" id="UP000499080"/>
    </source>
</evidence>
<organism evidence="1 3">
    <name type="scientific">Araneus ventricosus</name>
    <name type="common">Orbweaver spider</name>
    <name type="synonym">Epeira ventricosa</name>
    <dbReference type="NCBI Taxonomy" id="182803"/>
    <lineage>
        <taxon>Eukaryota</taxon>
        <taxon>Metazoa</taxon>
        <taxon>Ecdysozoa</taxon>
        <taxon>Arthropoda</taxon>
        <taxon>Chelicerata</taxon>
        <taxon>Arachnida</taxon>
        <taxon>Araneae</taxon>
        <taxon>Araneomorphae</taxon>
        <taxon>Entelegynae</taxon>
        <taxon>Araneoidea</taxon>
        <taxon>Araneidae</taxon>
        <taxon>Araneus</taxon>
    </lineage>
</organism>
<dbReference type="EMBL" id="BGPR01009481">
    <property type="protein sequence ID" value="GBN40284.1"/>
    <property type="molecule type" value="Genomic_DNA"/>
</dbReference>
<name>A0A4Y2NN41_ARAVE</name>
<keyword evidence="3" id="KW-1185">Reference proteome</keyword>
<evidence type="ECO:0000313" key="2">
    <source>
        <dbReference type="EMBL" id="GBN40418.1"/>
    </source>
</evidence>
<accession>A0A4Y2NN41</accession>
<gene>
    <name evidence="1" type="ORF">AVEN_198724_1</name>
    <name evidence="2" type="ORF">AVEN_79222_1</name>
</gene>
<evidence type="ECO:0000313" key="1">
    <source>
        <dbReference type="EMBL" id="GBN40284.1"/>
    </source>
</evidence>
<dbReference type="EMBL" id="BGPR01009502">
    <property type="protein sequence ID" value="GBN40418.1"/>
    <property type="molecule type" value="Genomic_DNA"/>
</dbReference>
<proteinExistence type="predicted"/>
<dbReference type="Proteomes" id="UP000499080">
    <property type="component" value="Unassembled WGS sequence"/>
</dbReference>
<protein>
    <submittedName>
        <fullName evidence="1">Uncharacterized protein</fullName>
    </submittedName>
</protein>
<comment type="caution">
    <text evidence="1">The sequence shown here is derived from an EMBL/GenBank/DDBJ whole genome shotgun (WGS) entry which is preliminary data.</text>
</comment>